<evidence type="ECO:0000313" key="1">
    <source>
        <dbReference type="EMBL" id="KAJ8341790.1"/>
    </source>
</evidence>
<sequence>MQRFVRAYDSKRRVGNSPLLSSRLWKVFPTWKEDFFLGHPQPELVYRFQRENFRRGGFNFHPLIYHIFQDSFMFY</sequence>
<dbReference type="Proteomes" id="UP001152622">
    <property type="component" value="Chromosome 15"/>
</dbReference>
<accession>A0A9Q1IIH8</accession>
<dbReference type="EMBL" id="JAINUF010000015">
    <property type="protein sequence ID" value="KAJ8341790.1"/>
    <property type="molecule type" value="Genomic_DNA"/>
</dbReference>
<keyword evidence="2" id="KW-1185">Reference proteome</keyword>
<evidence type="ECO:0000313" key="2">
    <source>
        <dbReference type="Proteomes" id="UP001152622"/>
    </source>
</evidence>
<name>A0A9Q1IIH8_SYNKA</name>
<reference evidence="1" key="1">
    <citation type="journal article" date="2023" name="Science">
        <title>Genome structures resolve the early diversification of teleost fishes.</title>
        <authorList>
            <person name="Parey E."/>
            <person name="Louis A."/>
            <person name="Montfort J."/>
            <person name="Bouchez O."/>
            <person name="Roques C."/>
            <person name="Iampietro C."/>
            <person name="Lluch J."/>
            <person name="Castinel A."/>
            <person name="Donnadieu C."/>
            <person name="Desvignes T."/>
            <person name="Floi Bucao C."/>
            <person name="Jouanno E."/>
            <person name="Wen M."/>
            <person name="Mejri S."/>
            <person name="Dirks R."/>
            <person name="Jansen H."/>
            <person name="Henkel C."/>
            <person name="Chen W.J."/>
            <person name="Zahm M."/>
            <person name="Cabau C."/>
            <person name="Klopp C."/>
            <person name="Thompson A.W."/>
            <person name="Robinson-Rechavi M."/>
            <person name="Braasch I."/>
            <person name="Lecointre G."/>
            <person name="Bobe J."/>
            <person name="Postlethwait J.H."/>
            <person name="Berthelot C."/>
            <person name="Roest Crollius H."/>
            <person name="Guiguen Y."/>
        </authorList>
    </citation>
    <scope>NUCLEOTIDE SEQUENCE</scope>
    <source>
        <strain evidence="1">WJC10195</strain>
    </source>
</reference>
<gene>
    <name evidence="1" type="ORF">SKAU_G00340810</name>
</gene>
<comment type="caution">
    <text evidence="1">The sequence shown here is derived from an EMBL/GenBank/DDBJ whole genome shotgun (WGS) entry which is preliminary data.</text>
</comment>
<protein>
    <submittedName>
        <fullName evidence="1">Uncharacterized protein</fullName>
    </submittedName>
</protein>
<proteinExistence type="predicted"/>
<organism evidence="1 2">
    <name type="scientific">Synaphobranchus kaupii</name>
    <name type="common">Kaup's arrowtooth eel</name>
    <dbReference type="NCBI Taxonomy" id="118154"/>
    <lineage>
        <taxon>Eukaryota</taxon>
        <taxon>Metazoa</taxon>
        <taxon>Chordata</taxon>
        <taxon>Craniata</taxon>
        <taxon>Vertebrata</taxon>
        <taxon>Euteleostomi</taxon>
        <taxon>Actinopterygii</taxon>
        <taxon>Neopterygii</taxon>
        <taxon>Teleostei</taxon>
        <taxon>Anguilliformes</taxon>
        <taxon>Synaphobranchidae</taxon>
        <taxon>Synaphobranchus</taxon>
    </lineage>
</organism>
<dbReference type="AlphaFoldDB" id="A0A9Q1IIH8"/>